<evidence type="ECO:0000256" key="1">
    <source>
        <dbReference type="ARBA" id="ARBA00023239"/>
    </source>
</evidence>
<dbReference type="Gene3D" id="3.90.850.10">
    <property type="entry name" value="Fumarylacetoacetase-like, C-terminal domain"/>
    <property type="match status" value="1"/>
</dbReference>
<gene>
    <name evidence="3" type="ORF">DFR52_106284</name>
</gene>
<keyword evidence="1" id="KW-0456">Lyase</keyword>
<sequence>MTHFLADTLWTARGSGPLLPRSALAGIAGLDEAYLIQQQLAAMDPGPVAAWKIGATSPAALAAIGLDEPFFAPVKRPNMHLGAAVMAVRAAHAPLLETEFAVCMGRDLPARGTPYGRDDIALATASVHAAFEVVATRFEGGVAQSGLLAIADGGVNQAVVIGPEIPCGDPLSFDRIDVTLELAGVETARGTAAGLLWPHIFDAVAWLANHPRLPPRSLAKGDFILTGTCTGVTPLRPALAARGRFGSGAVVEAEFIAAA</sequence>
<evidence type="ECO:0000313" key="3">
    <source>
        <dbReference type="EMBL" id="PWV97759.1"/>
    </source>
</evidence>
<dbReference type="Pfam" id="PF01557">
    <property type="entry name" value="FAA_hydrolase"/>
    <property type="match status" value="1"/>
</dbReference>
<evidence type="ECO:0000259" key="2">
    <source>
        <dbReference type="Pfam" id="PF01557"/>
    </source>
</evidence>
<evidence type="ECO:0000313" key="4">
    <source>
        <dbReference type="Proteomes" id="UP000246352"/>
    </source>
</evidence>
<name>A0A317PDZ2_9HYPH</name>
<dbReference type="GO" id="GO:0005737">
    <property type="term" value="C:cytoplasm"/>
    <property type="evidence" value="ECO:0007669"/>
    <property type="project" value="TreeGrafter"/>
</dbReference>
<dbReference type="AlphaFoldDB" id="A0A317PDZ2"/>
<dbReference type="OrthoDB" id="9792137at2"/>
<dbReference type="EMBL" id="QGTR01000006">
    <property type="protein sequence ID" value="PWV97759.1"/>
    <property type="molecule type" value="Genomic_DNA"/>
</dbReference>
<reference evidence="3 4" key="1">
    <citation type="submission" date="2018-05" db="EMBL/GenBank/DDBJ databases">
        <title>Genomic Encyclopedia of Type Strains, Phase IV (KMG-IV): sequencing the most valuable type-strain genomes for metagenomic binning, comparative biology and taxonomic classification.</title>
        <authorList>
            <person name="Goeker M."/>
        </authorList>
    </citation>
    <scope>NUCLEOTIDE SEQUENCE [LARGE SCALE GENOMIC DNA]</scope>
    <source>
        <strain evidence="3 4">DSM 16791</strain>
    </source>
</reference>
<dbReference type="InterPro" id="IPR050772">
    <property type="entry name" value="Hydratase-Decarb/MhpD_sf"/>
</dbReference>
<proteinExistence type="predicted"/>
<dbReference type="GO" id="GO:0008684">
    <property type="term" value="F:2-oxopent-4-enoate hydratase activity"/>
    <property type="evidence" value="ECO:0007669"/>
    <property type="project" value="TreeGrafter"/>
</dbReference>
<dbReference type="PANTHER" id="PTHR30143:SF0">
    <property type="entry name" value="2-KETO-4-PENTENOATE HYDRATASE"/>
    <property type="match status" value="1"/>
</dbReference>
<dbReference type="PANTHER" id="PTHR30143">
    <property type="entry name" value="ACID HYDRATASE"/>
    <property type="match status" value="1"/>
</dbReference>
<feature type="domain" description="Fumarylacetoacetase-like C-terminal" evidence="2">
    <location>
        <begin position="75"/>
        <end position="254"/>
    </location>
</feature>
<dbReference type="SUPFAM" id="SSF56529">
    <property type="entry name" value="FAH"/>
    <property type="match status" value="1"/>
</dbReference>
<dbReference type="Proteomes" id="UP000246352">
    <property type="component" value="Unassembled WGS sequence"/>
</dbReference>
<dbReference type="InterPro" id="IPR011234">
    <property type="entry name" value="Fumarylacetoacetase-like_C"/>
</dbReference>
<organism evidence="3 4">
    <name type="scientific">Hoeflea marina</name>
    <dbReference type="NCBI Taxonomy" id="274592"/>
    <lineage>
        <taxon>Bacteria</taxon>
        <taxon>Pseudomonadati</taxon>
        <taxon>Pseudomonadota</taxon>
        <taxon>Alphaproteobacteria</taxon>
        <taxon>Hyphomicrobiales</taxon>
        <taxon>Rhizobiaceae</taxon>
        <taxon>Hoeflea</taxon>
    </lineage>
</organism>
<dbReference type="RefSeq" id="WP_110034047.1">
    <property type="nucleotide sequence ID" value="NZ_QGTR01000006.1"/>
</dbReference>
<protein>
    <submittedName>
        <fullName evidence="3">2-keto-4-pentenoate hydratase</fullName>
    </submittedName>
</protein>
<comment type="caution">
    <text evidence="3">The sequence shown here is derived from an EMBL/GenBank/DDBJ whole genome shotgun (WGS) entry which is preliminary data.</text>
</comment>
<accession>A0A317PDZ2</accession>
<keyword evidence="4" id="KW-1185">Reference proteome</keyword>
<dbReference type="InterPro" id="IPR036663">
    <property type="entry name" value="Fumarylacetoacetase_C_sf"/>
</dbReference>